<proteinExistence type="predicted"/>
<evidence type="ECO:0000313" key="3">
    <source>
        <dbReference type="Proteomes" id="UP000242715"/>
    </source>
</evidence>
<reference evidence="3" key="1">
    <citation type="journal article" date="2017" name="Front. Plant Sci.">
        <title>Climate Clever Clovers: New Paradigm to Reduce the Environmental Footprint of Ruminants by Breeding Low Methanogenic Forages Utilizing Haplotype Variation.</title>
        <authorList>
            <person name="Kaur P."/>
            <person name="Appels R."/>
            <person name="Bayer P.E."/>
            <person name="Keeble-Gagnere G."/>
            <person name="Wang J."/>
            <person name="Hirakawa H."/>
            <person name="Shirasawa K."/>
            <person name="Vercoe P."/>
            <person name="Stefanova K."/>
            <person name="Durmic Z."/>
            <person name="Nichols P."/>
            <person name="Revell C."/>
            <person name="Isobe S.N."/>
            <person name="Edwards D."/>
            <person name="Erskine W."/>
        </authorList>
    </citation>
    <scope>NUCLEOTIDE SEQUENCE [LARGE SCALE GENOMIC DNA]</scope>
    <source>
        <strain evidence="3">cv. Daliak</strain>
    </source>
</reference>
<evidence type="ECO:0000313" key="2">
    <source>
        <dbReference type="EMBL" id="GAU41727.1"/>
    </source>
</evidence>
<dbReference type="AlphaFoldDB" id="A0A2Z6PDJ4"/>
<evidence type="ECO:0008006" key="4">
    <source>
        <dbReference type="Google" id="ProtNLM"/>
    </source>
</evidence>
<name>A0A2Z6PDJ4_TRISU</name>
<feature type="transmembrane region" description="Helical" evidence="1">
    <location>
        <begin position="20"/>
        <end position="42"/>
    </location>
</feature>
<keyword evidence="3" id="KW-1185">Reference proteome</keyword>
<dbReference type="Proteomes" id="UP000242715">
    <property type="component" value="Unassembled WGS sequence"/>
</dbReference>
<evidence type="ECO:0000256" key="1">
    <source>
        <dbReference type="SAM" id="Phobius"/>
    </source>
</evidence>
<accession>A0A2Z6PDJ4</accession>
<protein>
    <recommendedName>
        <fullName evidence="4">DUF4283 domain-containing protein</fullName>
    </recommendedName>
</protein>
<keyword evidence="1" id="KW-0472">Membrane</keyword>
<gene>
    <name evidence="2" type="ORF">TSUD_349880</name>
</gene>
<keyword evidence="1" id="KW-0812">Transmembrane</keyword>
<organism evidence="2 3">
    <name type="scientific">Trifolium subterraneum</name>
    <name type="common">Subterranean clover</name>
    <dbReference type="NCBI Taxonomy" id="3900"/>
    <lineage>
        <taxon>Eukaryota</taxon>
        <taxon>Viridiplantae</taxon>
        <taxon>Streptophyta</taxon>
        <taxon>Embryophyta</taxon>
        <taxon>Tracheophyta</taxon>
        <taxon>Spermatophyta</taxon>
        <taxon>Magnoliopsida</taxon>
        <taxon>eudicotyledons</taxon>
        <taxon>Gunneridae</taxon>
        <taxon>Pentapetalae</taxon>
        <taxon>rosids</taxon>
        <taxon>fabids</taxon>
        <taxon>Fabales</taxon>
        <taxon>Fabaceae</taxon>
        <taxon>Papilionoideae</taxon>
        <taxon>50 kb inversion clade</taxon>
        <taxon>NPAAA clade</taxon>
        <taxon>Hologalegina</taxon>
        <taxon>IRL clade</taxon>
        <taxon>Trifolieae</taxon>
        <taxon>Trifolium</taxon>
    </lineage>
</organism>
<sequence>MGSHPQIAAASTVVIPNTAIFVGQCWLLCVYVAYGFAISYVCSRCAFRLSLDLLDLVFSTMKPFVAPTFVVFNRSFVQALLNKVYVSLTQLPKPCLKGNSFSIKISEEVYQSDLANCNNYLHGRLALPRGDKPLSSKGLCDKLSQLWKPIGQLKMIPLGWRFFESRFT</sequence>
<dbReference type="EMBL" id="DF973877">
    <property type="protein sequence ID" value="GAU41727.1"/>
    <property type="molecule type" value="Genomic_DNA"/>
</dbReference>
<keyword evidence="1" id="KW-1133">Transmembrane helix</keyword>